<dbReference type="OrthoDB" id="9789573at2"/>
<dbReference type="Gene3D" id="3.40.50.1820">
    <property type="entry name" value="alpha/beta hydrolase"/>
    <property type="match status" value="1"/>
</dbReference>
<protein>
    <submittedName>
        <fullName evidence="2">Osmotically inducible protein OsmC</fullName>
    </submittedName>
</protein>
<gene>
    <name evidence="2" type="ORF">B1C78_00770</name>
</gene>
<evidence type="ECO:0000313" key="3">
    <source>
        <dbReference type="Proteomes" id="UP000189462"/>
    </source>
</evidence>
<dbReference type="PANTHER" id="PTHR12277">
    <property type="entry name" value="ALPHA/BETA HYDROLASE DOMAIN-CONTAINING PROTEIN"/>
    <property type="match status" value="1"/>
</dbReference>
<dbReference type="AlphaFoldDB" id="A0A1V3NUE8"/>
<dbReference type="SUPFAM" id="SSF53474">
    <property type="entry name" value="alpha/beta-Hydrolases"/>
    <property type="match status" value="1"/>
</dbReference>
<accession>A0A1V3NUE8</accession>
<evidence type="ECO:0000259" key="1">
    <source>
        <dbReference type="Pfam" id="PF12146"/>
    </source>
</evidence>
<name>A0A1V3NUE8_9GAMM</name>
<dbReference type="Pfam" id="PF12146">
    <property type="entry name" value="Hydrolase_4"/>
    <property type="match status" value="1"/>
</dbReference>
<dbReference type="InterPro" id="IPR022742">
    <property type="entry name" value="Hydrolase_4"/>
</dbReference>
<comment type="caution">
    <text evidence="2">The sequence shown here is derived from an EMBL/GenBank/DDBJ whole genome shotgun (WGS) entry which is preliminary data.</text>
</comment>
<feature type="domain" description="Serine aminopeptidase S33" evidence="1">
    <location>
        <begin position="48"/>
        <end position="134"/>
    </location>
</feature>
<reference evidence="2 3" key="1">
    <citation type="submission" date="2017-02" db="EMBL/GenBank/DDBJ databases">
        <title>Genomic diversity within the haloalkaliphilic genus Thioalkalivibrio.</title>
        <authorList>
            <person name="Ahn A.-C."/>
            <person name="Meier-Kolthoff J."/>
            <person name="Overmars L."/>
            <person name="Richter M."/>
            <person name="Woyke T."/>
            <person name="Sorokin D.Y."/>
            <person name="Muyzer G."/>
        </authorList>
    </citation>
    <scope>NUCLEOTIDE SEQUENCE [LARGE SCALE GENOMIC DNA]</scope>
    <source>
        <strain evidence="2 3">ALJD</strain>
    </source>
</reference>
<dbReference type="InterPro" id="IPR029058">
    <property type="entry name" value="AB_hydrolase_fold"/>
</dbReference>
<keyword evidence="3" id="KW-1185">Reference proteome</keyword>
<dbReference type="STRING" id="108003.B1C78_00770"/>
<proteinExistence type="predicted"/>
<dbReference type="Proteomes" id="UP000189462">
    <property type="component" value="Unassembled WGS sequence"/>
</dbReference>
<sequence>MPTENISFENHQGKRLAGRLELPSGNTRVWAIYSHCFTCSKDSLAAVRLSRALARRGIGVLRFDFTGVGDSEGEFEDSHFSANVLDIVSAAGWMAEHLQAPALLVGHSLGGAASLGAAVRIPSVRAVVAIAAPSEPAHVRHAFSDHIDEIRDQGAAHVDIGGTGSYRITREFLNDIEAATLDDCVRTLNRALLVMHAPGDDVVGIEHASHLFRTARHPKSFVSLDDMDHLLTDADDAEYVAAVIDAWSSRYIKQVLG</sequence>
<dbReference type="EMBL" id="MVBK01000002">
    <property type="protein sequence ID" value="OOG28759.1"/>
    <property type="molecule type" value="Genomic_DNA"/>
</dbReference>
<organism evidence="2 3">
    <name type="scientific">Thioalkalivibrio denitrificans</name>
    <dbReference type="NCBI Taxonomy" id="108003"/>
    <lineage>
        <taxon>Bacteria</taxon>
        <taxon>Pseudomonadati</taxon>
        <taxon>Pseudomonadota</taxon>
        <taxon>Gammaproteobacteria</taxon>
        <taxon>Chromatiales</taxon>
        <taxon>Ectothiorhodospiraceae</taxon>
        <taxon>Thioalkalivibrio</taxon>
    </lineage>
</organism>
<dbReference type="RefSeq" id="WP_077277240.1">
    <property type="nucleotide sequence ID" value="NZ_MVBK01000002.1"/>
</dbReference>
<evidence type="ECO:0000313" key="2">
    <source>
        <dbReference type="EMBL" id="OOG28759.1"/>
    </source>
</evidence>